<dbReference type="InterPro" id="IPR000210">
    <property type="entry name" value="BTB/POZ_dom"/>
</dbReference>
<sequence>MSEENDKVKRSHNEKGSPAGKRRKIETEGNEEASRLNIGRLIINFYFQKITNNSSESVNEKVPDICQKLLEKLETLEKSNMEIVEKLRSAEEEIKKLTRKHEEDAVEKKQTEETANGIENSVTPSETSDEKLSQIFPMTAKFFVLKNVFTNVQDMKEGVPKFGTEEEHFGVSWQSRLCKQNNKLALCLKCVKSLSDEKWLITSDAQFTFVSTNGKCHSHLMSRSQGNANGNNKFDAYGANFIDWSEMKEDFLKDGKLAAEIHVKIKEMTGIYKNELKSFGDEMKSFSDVVLVVNEKKFYVSKLYLAGHSPYFKSLFLGHFQESKKSEIKLTGIDADDFQNYLEVLYAEHSIDEFTVEGILLVADMYETPLVLRKCEEFLLKQSKKTLKKKLQMSTRCNLDALKKQCFIEIKSIDDIKSVIPGNIHDMDPSVTAELLEKCLALC</sequence>
<evidence type="ECO:0000256" key="1">
    <source>
        <dbReference type="SAM" id="MobiDB-lite"/>
    </source>
</evidence>
<organism evidence="3 4">
    <name type="scientific">Caenorhabditis remanei</name>
    <name type="common">Caenorhabditis vulgaris</name>
    <dbReference type="NCBI Taxonomy" id="31234"/>
    <lineage>
        <taxon>Eukaryota</taxon>
        <taxon>Metazoa</taxon>
        <taxon>Ecdysozoa</taxon>
        <taxon>Nematoda</taxon>
        <taxon>Chromadorea</taxon>
        <taxon>Rhabditida</taxon>
        <taxon>Rhabditina</taxon>
        <taxon>Rhabditomorpha</taxon>
        <taxon>Rhabditoidea</taxon>
        <taxon>Rhabditidae</taxon>
        <taxon>Peloderinae</taxon>
        <taxon>Caenorhabditis</taxon>
    </lineage>
</organism>
<proteinExistence type="predicted"/>
<dbReference type="RefSeq" id="XP_053590372.1">
    <property type="nucleotide sequence ID" value="XM_053726178.1"/>
</dbReference>
<feature type="domain" description="BTB" evidence="2">
    <location>
        <begin position="287"/>
        <end position="346"/>
    </location>
</feature>
<dbReference type="Pfam" id="PF00651">
    <property type="entry name" value="BTB"/>
    <property type="match status" value="1"/>
</dbReference>
<dbReference type="PANTHER" id="PTHR22743:SF165">
    <property type="entry name" value="BTB AND MATH DOMAIN CONTAINING-RELATED"/>
    <property type="match status" value="1"/>
</dbReference>
<dbReference type="AlphaFoldDB" id="A0A6A5HHX6"/>
<dbReference type="InterPro" id="IPR008974">
    <property type="entry name" value="TRAF-like"/>
</dbReference>
<dbReference type="Gene3D" id="2.60.210.10">
    <property type="entry name" value="Apoptosis, Tumor Necrosis Factor Receptor Associated Protein 2, Chain A"/>
    <property type="match status" value="1"/>
</dbReference>
<dbReference type="EMBL" id="WUAV01000002">
    <property type="protein sequence ID" value="KAF1767458.1"/>
    <property type="molecule type" value="Genomic_DNA"/>
</dbReference>
<dbReference type="PROSITE" id="PS50097">
    <property type="entry name" value="BTB"/>
    <property type="match status" value="1"/>
</dbReference>
<dbReference type="KEGG" id="crq:GCK72_007417"/>
<dbReference type="CTD" id="78774378"/>
<feature type="compositionally biased region" description="Basic and acidic residues" evidence="1">
    <location>
        <begin position="98"/>
        <end position="112"/>
    </location>
</feature>
<dbReference type="PANTHER" id="PTHR22743">
    <property type="entry name" value="MEPRIN/TRAF-LIKE MATH FAMILY-C.ELEGANS"/>
    <property type="match status" value="1"/>
</dbReference>
<dbReference type="CDD" id="cd18186">
    <property type="entry name" value="BTB_POZ_ZBTB_KLHL-like"/>
    <property type="match status" value="1"/>
</dbReference>
<dbReference type="GeneID" id="78774378"/>
<evidence type="ECO:0000313" key="3">
    <source>
        <dbReference type="EMBL" id="KAF1767458.1"/>
    </source>
</evidence>
<dbReference type="SMART" id="SM00061">
    <property type="entry name" value="MATH"/>
    <property type="match status" value="1"/>
</dbReference>
<name>A0A6A5HHX6_CAERE</name>
<dbReference type="SUPFAM" id="SSF54695">
    <property type="entry name" value="POZ domain"/>
    <property type="match status" value="1"/>
</dbReference>
<gene>
    <name evidence="3" type="ORF">GCK72_007417</name>
</gene>
<dbReference type="SMART" id="SM00225">
    <property type="entry name" value="BTB"/>
    <property type="match status" value="1"/>
</dbReference>
<dbReference type="InterPro" id="IPR002083">
    <property type="entry name" value="MATH/TRAF_dom"/>
</dbReference>
<dbReference type="InterPro" id="IPR011333">
    <property type="entry name" value="SKP1/BTB/POZ_sf"/>
</dbReference>
<accession>A0A6A5HHX6</accession>
<dbReference type="SUPFAM" id="SSF49599">
    <property type="entry name" value="TRAF domain-like"/>
    <property type="match status" value="1"/>
</dbReference>
<feature type="region of interest" description="Disordered" evidence="1">
    <location>
        <begin position="1"/>
        <end position="32"/>
    </location>
</feature>
<evidence type="ECO:0000259" key="2">
    <source>
        <dbReference type="PROSITE" id="PS50097"/>
    </source>
</evidence>
<protein>
    <recommendedName>
        <fullName evidence="2">BTB domain-containing protein</fullName>
    </recommendedName>
</protein>
<dbReference type="InterPro" id="IPR052664">
    <property type="entry name" value="BTB-MATH_domain_protein"/>
</dbReference>
<feature type="compositionally biased region" description="Basic and acidic residues" evidence="1">
    <location>
        <begin position="1"/>
        <end position="15"/>
    </location>
</feature>
<feature type="region of interest" description="Disordered" evidence="1">
    <location>
        <begin position="98"/>
        <end position="130"/>
    </location>
</feature>
<dbReference type="Proteomes" id="UP000483820">
    <property type="component" value="Chromosome II"/>
</dbReference>
<reference evidence="3 4" key="1">
    <citation type="submission" date="2019-12" db="EMBL/GenBank/DDBJ databases">
        <title>Chromosome-level assembly of the Caenorhabditis remanei genome.</title>
        <authorList>
            <person name="Teterina A.A."/>
            <person name="Willis J.H."/>
            <person name="Phillips P.C."/>
        </authorList>
    </citation>
    <scope>NUCLEOTIDE SEQUENCE [LARGE SCALE GENOMIC DNA]</scope>
    <source>
        <strain evidence="3 4">PX506</strain>
        <tissue evidence="3">Whole organism</tissue>
    </source>
</reference>
<dbReference type="Gene3D" id="3.30.710.10">
    <property type="entry name" value="Potassium Channel Kv1.1, Chain A"/>
    <property type="match status" value="1"/>
</dbReference>
<dbReference type="CDD" id="cd00121">
    <property type="entry name" value="MATH"/>
    <property type="match status" value="1"/>
</dbReference>
<comment type="caution">
    <text evidence="3">The sequence shown here is derived from an EMBL/GenBank/DDBJ whole genome shotgun (WGS) entry which is preliminary data.</text>
</comment>
<feature type="compositionally biased region" description="Polar residues" evidence="1">
    <location>
        <begin position="113"/>
        <end position="126"/>
    </location>
</feature>
<evidence type="ECO:0000313" key="4">
    <source>
        <dbReference type="Proteomes" id="UP000483820"/>
    </source>
</evidence>
<dbReference type="Pfam" id="PF00917">
    <property type="entry name" value="MATH"/>
    <property type="match status" value="1"/>
</dbReference>